<organism evidence="6 7">
    <name type="scientific">Thalassoglobus polymorphus</name>
    <dbReference type="NCBI Taxonomy" id="2527994"/>
    <lineage>
        <taxon>Bacteria</taxon>
        <taxon>Pseudomonadati</taxon>
        <taxon>Planctomycetota</taxon>
        <taxon>Planctomycetia</taxon>
        <taxon>Planctomycetales</taxon>
        <taxon>Planctomycetaceae</taxon>
        <taxon>Thalassoglobus</taxon>
    </lineage>
</organism>
<dbReference type="PANTHER" id="PTHR10954:SF23">
    <property type="entry name" value="RIBONUCLEASE"/>
    <property type="match status" value="1"/>
</dbReference>
<evidence type="ECO:0000256" key="5">
    <source>
        <dbReference type="ARBA" id="ARBA00022490"/>
    </source>
</evidence>
<proteinExistence type="inferred from homology"/>
<dbReference type="RefSeq" id="WP_145197751.1">
    <property type="nucleotide sequence ID" value="NZ_CP036267.1"/>
</dbReference>
<dbReference type="OrthoDB" id="5498373at2"/>
<comment type="subcellular location">
    <subcellularLocation>
        <location evidence="2">Cytoplasm</location>
    </subcellularLocation>
</comment>
<evidence type="ECO:0000313" key="7">
    <source>
        <dbReference type="Proteomes" id="UP000315724"/>
    </source>
</evidence>
<dbReference type="InterPro" id="IPR012337">
    <property type="entry name" value="RNaseH-like_sf"/>
</dbReference>
<dbReference type="GO" id="GO:0003723">
    <property type="term" value="F:RNA binding"/>
    <property type="evidence" value="ECO:0007669"/>
    <property type="project" value="InterPro"/>
</dbReference>
<dbReference type="GO" id="GO:0005737">
    <property type="term" value="C:cytoplasm"/>
    <property type="evidence" value="ECO:0007669"/>
    <property type="project" value="UniProtKB-SubCell"/>
</dbReference>
<dbReference type="GO" id="GO:0006298">
    <property type="term" value="P:mismatch repair"/>
    <property type="evidence" value="ECO:0007669"/>
    <property type="project" value="TreeGrafter"/>
</dbReference>
<dbReference type="GO" id="GO:0004523">
    <property type="term" value="F:RNA-DNA hybrid ribonuclease activity"/>
    <property type="evidence" value="ECO:0007669"/>
    <property type="project" value="InterPro"/>
</dbReference>
<keyword evidence="5" id="KW-0963">Cytoplasm</keyword>
<comment type="similarity">
    <text evidence="3">Belongs to the RNase HII family. RnhC subfamily.</text>
</comment>
<dbReference type="PANTHER" id="PTHR10954">
    <property type="entry name" value="RIBONUCLEASE H2 SUBUNIT A"/>
    <property type="match status" value="1"/>
</dbReference>
<accession>A0A517QLI0</accession>
<dbReference type="EMBL" id="CP036267">
    <property type="protein sequence ID" value="QDT32469.1"/>
    <property type="molecule type" value="Genomic_DNA"/>
</dbReference>
<dbReference type="KEGG" id="tpol:Mal48_17150"/>
<evidence type="ECO:0000256" key="3">
    <source>
        <dbReference type="ARBA" id="ARBA00008378"/>
    </source>
</evidence>
<reference evidence="6 7" key="1">
    <citation type="submission" date="2019-02" db="EMBL/GenBank/DDBJ databases">
        <title>Deep-cultivation of Planctomycetes and their phenomic and genomic characterization uncovers novel biology.</title>
        <authorList>
            <person name="Wiegand S."/>
            <person name="Jogler M."/>
            <person name="Boedeker C."/>
            <person name="Pinto D."/>
            <person name="Vollmers J."/>
            <person name="Rivas-Marin E."/>
            <person name="Kohn T."/>
            <person name="Peeters S.H."/>
            <person name="Heuer A."/>
            <person name="Rast P."/>
            <person name="Oberbeckmann S."/>
            <person name="Bunk B."/>
            <person name="Jeske O."/>
            <person name="Meyerdierks A."/>
            <person name="Storesund J.E."/>
            <person name="Kallscheuer N."/>
            <person name="Luecker S."/>
            <person name="Lage O.M."/>
            <person name="Pohl T."/>
            <person name="Merkel B.J."/>
            <person name="Hornburger P."/>
            <person name="Mueller R.-W."/>
            <person name="Bruemmer F."/>
            <person name="Labrenz M."/>
            <person name="Spormann A.M."/>
            <person name="Op den Camp H."/>
            <person name="Overmann J."/>
            <person name="Amann R."/>
            <person name="Jetten M.S.M."/>
            <person name="Mascher T."/>
            <person name="Medema M.H."/>
            <person name="Devos D.P."/>
            <person name="Kaster A.-K."/>
            <person name="Ovreas L."/>
            <person name="Rohde M."/>
            <person name="Galperin M.Y."/>
            <person name="Jogler C."/>
        </authorList>
    </citation>
    <scope>NUCLEOTIDE SEQUENCE [LARGE SCALE GENOMIC DNA]</scope>
    <source>
        <strain evidence="6 7">Mal48</strain>
    </source>
</reference>
<gene>
    <name evidence="6" type="ORF">Mal48_17150</name>
</gene>
<dbReference type="Proteomes" id="UP000315724">
    <property type="component" value="Chromosome"/>
</dbReference>
<dbReference type="Gene3D" id="3.30.420.10">
    <property type="entry name" value="Ribonuclease H-like superfamily/Ribonuclease H"/>
    <property type="match status" value="2"/>
</dbReference>
<comment type="function">
    <text evidence="1">Endonuclease that specifically degrades the RNA of RNA-DNA hybrids.</text>
</comment>
<dbReference type="GO" id="GO:0043137">
    <property type="term" value="P:DNA replication, removal of RNA primer"/>
    <property type="evidence" value="ECO:0007669"/>
    <property type="project" value="TreeGrafter"/>
</dbReference>
<dbReference type="GO" id="GO:0032299">
    <property type="term" value="C:ribonuclease H2 complex"/>
    <property type="evidence" value="ECO:0007669"/>
    <property type="project" value="TreeGrafter"/>
</dbReference>
<evidence type="ECO:0000313" key="6">
    <source>
        <dbReference type="EMBL" id="QDT32469.1"/>
    </source>
</evidence>
<dbReference type="InterPro" id="IPR036397">
    <property type="entry name" value="RNaseH_sf"/>
</dbReference>
<keyword evidence="7" id="KW-1185">Reference proteome</keyword>
<dbReference type="AlphaFoldDB" id="A0A517QLI0"/>
<sequence length="330" mass="37307">MNRLFDIDKDIDSSGFFLGMDEAGYGPNLGPLVIAATTWKTPKSPEECDFADLLKDVVDIKSTCRHAKLHIADSKEVNKGKYGFQSLETSALSLLRVAGVSTASLKSLWEDLCGQPELVKNTFKTIPWFEMDSELPIVANNDLVGVFADRLSRSMEKSQLVCENIQAQIVPAVQFNECLDLHGSKGIALSKLTFDLLNRTWDSGESKQTLVIGDKHGGRNRYDEFLSPIVGDANIHCLEESRAVSRYRVNRTEFRFQTKGEQHLPVAAASIVAKYVRELAMHQFNQFWRSHSPELKPTKGYPVDAQRFRKEIQSLQKQLKISDEVLWRKR</sequence>
<dbReference type="SUPFAM" id="SSF53098">
    <property type="entry name" value="Ribonuclease H-like"/>
    <property type="match status" value="1"/>
</dbReference>
<name>A0A517QLI0_9PLAN</name>
<evidence type="ECO:0000256" key="4">
    <source>
        <dbReference type="ARBA" id="ARBA00021407"/>
    </source>
</evidence>
<evidence type="ECO:0000256" key="1">
    <source>
        <dbReference type="ARBA" id="ARBA00004065"/>
    </source>
</evidence>
<dbReference type="InterPro" id="IPR001352">
    <property type="entry name" value="RNase_HII/HIII"/>
</dbReference>
<evidence type="ECO:0000256" key="2">
    <source>
        <dbReference type="ARBA" id="ARBA00004496"/>
    </source>
</evidence>
<protein>
    <recommendedName>
        <fullName evidence="4">Ribonuclease HIII</fullName>
    </recommendedName>
</protein>